<dbReference type="EMBL" id="ML119118">
    <property type="protein sequence ID" value="RPB14297.1"/>
    <property type="molecule type" value="Genomic_DNA"/>
</dbReference>
<dbReference type="Gene3D" id="1.25.40.20">
    <property type="entry name" value="Ankyrin repeat-containing domain"/>
    <property type="match status" value="1"/>
</dbReference>
<dbReference type="OrthoDB" id="341259at2759"/>
<sequence length="185" mass="20872">MIMRRMSILDLPAELYFLIAEYITSPCDLNHLLLAHRGLAVFITPVLAKYASTPPYAIPALFCFAASRNAQRVKSHLEEVRKWDPDITTDVESIISQGPNLVWDVIVPDELSMFQDKTVTQRALHWAIMNEKLSMIRYLIFQGADIEYRDPKTGGKAIDHAILKGNAEIVEIIIENGADHLAGQR</sequence>
<dbReference type="AlphaFoldDB" id="A0A3N4KUV4"/>
<feature type="repeat" description="ANK" evidence="1">
    <location>
        <begin position="119"/>
        <end position="151"/>
    </location>
</feature>
<evidence type="ECO:0000313" key="2">
    <source>
        <dbReference type="EMBL" id="RPB14297.1"/>
    </source>
</evidence>
<protein>
    <submittedName>
        <fullName evidence="2">Uncharacterized protein</fullName>
    </submittedName>
</protein>
<reference evidence="2 3" key="1">
    <citation type="journal article" date="2018" name="Nat. Ecol. Evol.">
        <title>Pezizomycetes genomes reveal the molecular basis of ectomycorrhizal truffle lifestyle.</title>
        <authorList>
            <person name="Murat C."/>
            <person name="Payen T."/>
            <person name="Noel B."/>
            <person name="Kuo A."/>
            <person name="Morin E."/>
            <person name="Chen J."/>
            <person name="Kohler A."/>
            <person name="Krizsan K."/>
            <person name="Balestrini R."/>
            <person name="Da Silva C."/>
            <person name="Montanini B."/>
            <person name="Hainaut M."/>
            <person name="Levati E."/>
            <person name="Barry K.W."/>
            <person name="Belfiori B."/>
            <person name="Cichocki N."/>
            <person name="Clum A."/>
            <person name="Dockter R.B."/>
            <person name="Fauchery L."/>
            <person name="Guy J."/>
            <person name="Iotti M."/>
            <person name="Le Tacon F."/>
            <person name="Lindquist E.A."/>
            <person name="Lipzen A."/>
            <person name="Malagnac F."/>
            <person name="Mello A."/>
            <person name="Molinier V."/>
            <person name="Miyauchi S."/>
            <person name="Poulain J."/>
            <person name="Riccioni C."/>
            <person name="Rubini A."/>
            <person name="Sitrit Y."/>
            <person name="Splivallo R."/>
            <person name="Traeger S."/>
            <person name="Wang M."/>
            <person name="Zifcakova L."/>
            <person name="Wipf D."/>
            <person name="Zambonelli A."/>
            <person name="Paolocci F."/>
            <person name="Nowrousian M."/>
            <person name="Ottonello S."/>
            <person name="Baldrian P."/>
            <person name="Spatafora J.W."/>
            <person name="Henrissat B."/>
            <person name="Nagy L.G."/>
            <person name="Aury J.M."/>
            <person name="Wincker P."/>
            <person name="Grigoriev I.V."/>
            <person name="Bonfante P."/>
            <person name="Martin F.M."/>
        </authorList>
    </citation>
    <scope>NUCLEOTIDE SEQUENCE [LARGE SCALE GENOMIC DNA]</scope>
    <source>
        <strain evidence="2 3">CCBAS932</strain>
    </source>
</reference>
<evidence type="ECO:0000256" key="1">
    <source>
        <dbReference type="PROSITE-ProRule" id="PRU00023"/>
    </source>
</evidence>
<dbReference type="SUPFAM" id="SSF48403">
    <property type="entry name" value="Ankyrin repeat"/>
    <property type="match status" value="1"/>
</dbReference>
<dbReference type="PROSITE" id="PS50088">
    <property type="entry name" value="ANK_REPEAT"/>
    <property type="match status" value="2"/>
</dbReference>
<dbReference type="InterPro" id="IPR002110">
    <property type="entry name" value="Ankyrin_rpt"/>
</dbReference>
<dbReference type="Pfam" id="PF12796">
    <property type="entry name" value="Ank_2"/>
    <property type="match status" value="1"/>
</dbReference>
<evidence type="ECO:0000313" key="3">
    <source>
        <dbReference type="Proteomes" id="UP000277580"/>
    </source>
</evidence>
<proteinExistence type="predicted"/>
<dbReference type="InParanoid" id="A0A3N4KUV4"/>
<name>A0A3N4KUV4_9PEZI</name>
<feature type="repeat" description="ANK" evidence="1">
    <location>
        <begin position="153"/>
        <end position="179"/>
    </location>
</feature>
<dbReference type="PROSITE" id="PS50297">
    <property type="entry name" value="ANK_REP_REGION"/>
    <property type="match status" value="2"/>
</dbReference>
<accession>A0A3N4KUV4</accession>
<organism evidence="2 3">
    <name type="scientific">Morchella conica CCBAS932</name>
    <dbReference type="NCBI Taxonomy" id="1392247"/>
    <lineage>
        <taxon>Eukaryota</taxon>
        <taxon>Fungi</taxon>
        <taxon>Dikarya</taxon>
        <taxon>Ascomycota</taxon>
        <taxon>Pezizomycotina</taxon>
        <taxon>Pezizomycetes</taxon>
        <taxon>Pezizales</taxon>
        <taxon>Morchellaceae</taxon>
        <taxon>Morchella</taxon>
    </lineage>
</organism>
<keyword evidence="3" id="KW-1185">Reference proteome</keyword>
<dbReference type="Proteomes" id="UP000277580">
    <property type="component" value="Unassembled WGS sequence"/>
</dbReference>
<dbReference type="SMART" id="SM00248">
    <property type="entry name" value="ANK"/>
    <property type="match status" value="2"/>
</dbReference>
<keyword evidence="1" id="KW-0040">ANK repeat</keyword>
<dbReference type="InterPro" id="IPR036770">
    <property type="entry name" value="Ankyrin_rpt-contain_sf"/>
</dbReference>
<gene>
    <name evidence="2" type="ORF">P167DRAFT_563798</name>
</gene>